<dbReference type="GO" id="GO:0003724">
    <property type="term" value="F:RNA helicase activity"/>
    <property type="evidence" value="ECO:0007669"/>
    <property type="project" value="InterPro"/>
</dbReference>
<feature type="compositionally biased region" description="Gly residues" evidence="7">
    <location>
        <begin position="409"/>
        <end position="420"/>
    </location>
</feature>
<dbReference type="InterPro" id="IPR027417">
    <property type="entry name" value="P-loop_NTPase"/>
</dbReference>
<feature type="domain" description="Helicase C-terminal" evidence="9">
    <location>
        <begin position="231"/>
        <end position="382"/>
    </location>
</feature>
<dbReference type="OrthoDB" id="9805696at2"/>
<evidence type="ECO:0000313" key="11">
    <source>
        <dbReference type="EMBL" id="APT92552.1"/>
    </source>
</evidence>
<dbReference type="GO" id="GO:0016787">
    <property type="term" value="F:hydrolase activity"/>
    <property type="evidence" value="ECO:0007669"/>
    <property type="project" value="UniProtKB-KW"/>
</dbReference>
<sequence>MTTFATLGLPHEIVSILRKQGIEKPFPIQEAAIPDALAGKDVLGRGPTGSGKTFTFGLPMITRLAASGSSKPGHPRGLVLAPTRELAAQIQDRLDEPANVMGLRTMVVVGGVNINNNIRQLAAPVDILVATPGRAQDLINQRKLNLGDVQIATLDEADQMADMGFLPQVRRLLALTPRNGQRLLFSATLDGEVNKLVKEFMHSPVTHSTAPVEAAVDTMEHFVAHVGGRDERNAVVEAIAGREGRTILFMRTKHGVDRQAKKLRRLGINAYPLHGDKGQGARTRAIEGFSNGDIPVLVATDIAARGIDINNVSLVVHVDPPAEHKAYLHRAGRTARGGAKGSVITLVMAQQRDEVTKLIAKAGVKAKTITVKGDPLANREFVSITGARAVSGAPLAPPGQIAAAENGAKGNGGNGGGSKRGSGNRNRSGRGGGKGSSNAGGGNRGTRSRGRGGRSNDSSQERSGGNRRSSGNSGRRSAK</sequence>
<dbReference type="PROSITE" id="PS51194">
    <property type="entry name" value="HELICASE_CTER"/>
    <property type="match status" value="1"/>
</dbReference>
<dbReference type="InterPro" id="IPR011545">
    <property type="entry name" value="DEAD/DEAH_box_helicase_dom"/>
</dbReference>
<evidence type="ECO:0000256" key="4">
    <source>
        <dbReference type="ARBA" id="ARBA00022840"/>
    </source>
</evidence>
<evidence type="ECO:0000256" key="5">
    <source>
        <dbReference type="ARBA" id="ARBA00038437"/>
    </source>
</evidence>
<dbReference type="SMART" id="SM00487">
    <property type="entry name" value="DEXDc"/>
    <property type="match status" value="1"/>
</dbReference>
<accession>A0A1L7D3Q0</accession>
<dbReference type="RefSeq" id="WP_075734140.1">
    <property type="nucleotide sequence ID" value="NZ_CP009249.1"/>
</dbReference>
<feature type="compositionally biased region" description="Low complexity" evidence="7">
    <location>
        <begin position="455"/>
        <end position="479"/>
    </location>
</feature>
<evidence type="ECO:0000256" key="7">
    <source>
        <dbReference type="SAM" id="MobiDB-lite"/>
    </source>
</evidence>
<comment type="similarity">
    <text evidence="5">Belongs to the DEAD box helicase family.</text>
</comment>
<dbReference type="PROSITE" id="PS51192">
    <property type="entry name" value="HELICASE_ATP_BIND_1"/>
    <property type="match status" value="1"/>
</dbReference>
<dbReference type="PROSITE" id="PS51195">
    <property type="entry name" value="Q_MOTIF"/>
    <property type="match status" value="1"/>
</dbReference>
<dbReference type="Pfam" id="PF00270">
    <property type="entry name" value="DEAD"/>
    <property type="match status" value="1"/>
</dbReference>
<dbReference type="AlphaFoldDB" id="A0A1L7D3Q0"/>
<dbReference type="KEGG" id="cpho:CPHO_06215"/>
<keyword evidence="2" id="KW-0378">Hydrolase</keyword>
<dbReference type="PANTHER" id="PTHR47959:SF13">
    <property type="entry name" value="ATP-DEPENDENT RNA HELICASE RHLE"/>
    <property type="match status" value="1"/>
</dbReference>
<evidence type="ECO:0000259" key="9">
    <source>
        <dbReference type="PROSITE" id="PS51194"/>
    </source>
</evidence>
<keyword evidence="1" id="KW-0547">Nucleotide-binding</keyword>
<proteinExistence type="inferred from homology"/>
<feature type="short sequence motif" description="Q motif" evidence="6">
    <location>
        <begin position="2"/>
        <end position="30"/>
    </location>
</feature>
<dbReference type="SUPFAM" id="SSF52540">
    <property type="entry name" value="P-loop containing nucleoside triphosphate hydrolases"/>
    <property type="match status" value="1"/>
</dbReference>
<feature type="compositionally biased region" description="Gly residues" evidence="7">
    <location>
        <begin position="429"/>
        <end position="444"/>
    </location>
</feature>
<dbReference type="Proteomes" id="UP000185491">
    <property type="component" value="Chromosome"/>
</dbReference>
<evidence type="ECO:0000256" key="6">
    <source>
        <dbReference type="PROSITE-ProRule" id="PRU00552"/>
    </source>
</evidence>
<feature type="domain" description="DEAD-box RNA helicase Q" evidence="10">
    <location>
        <begin position="2"/>
        <end position="30"/>
    </location>
</feature>
<dbReference type="InterPro" id="IPR044742">
    <property type="entry name" value="DEAD/DEAH_RhlB"/>
</dbReference>
<dbReference type="GO" id="GO:0005829">
    <property type="term" value="C:cytosol"/>
    <property type="evidence" value="ECO:0007669"/>
    <property type="project" value="TreeGrafter"/>
</dbReference>
<feature type="domain" description="Helicase ATP-binding" evidence="8">
    <location>
        <begin position="33"/>
        <end position="207"/>
    </location>
</feature>
<keyword evidence="4" id="KW-0067">ATP-binding</keyword>
<reference evidence="11 12" key="1">
    <citation type="submission" date="2014-08" db="EMBL/GenBank/DDBJ databases">
        <title>Complete genome sequence of Corynebacterium phocae M408/89/1(T)(=DSM 44612(T)), isolated from the common seal (Phoca vitulina).</title>
        <authorList>
            <person name="Ruckert C."/>
            <person name="Albersmeier A."/>
            <person name="Winkler A."/>
            <person name="Kalinowski J."/>
        </authorList>
    </citation>
    <scope>NUCLEOTIDE SEQUENCE [LARGE SCALE GENOMIC DNA]</scope>
    <source>
        <strain evidence="11 12">M408/89/1</strain>
    </source>
</reference>
<dbReference type="EMBL" id="CP009249">
    <property type="protein sequence ID" value="APT92552.1"/>
    <property type="molecule type" value="Genomic_DNA"/>
</dbReference>
<evidence type="ECO:0000256" key="2">
    <source>
        <dbReference type="ARBA" id="ARBA00022801"/>
    </source>
</evidence>
<dbReference type="InterPro" id="IPR050079">
    <property type="entry name" value="DEAD_box_RNA_helicase"/>
</dbReference>
<dbReference type="SMART" id="SM00490">
    <property type="entry name" value="HELICc"/>
    <property type="match status" value="1"/>
</dbReference>
<evidence type="ECO:0000256" key="1">
    <source>
        <dbReference type="ARBA" id="ARBA00022741"/>
    </source>
</evidence>
<dbReference type="InterPro" id="IPR014014">
    <property type="entry name" value="RNA_helicase_DEAD_Q_motif"/>
</dbReference>
<gene>
    <name evidence="11" type="ORF">CPHO_06215</name>
</gene>
<evidence type="ECO:0000259" key="8">
    <source>
        <dbReference type="PROSITE" id="PS51192"/>
    </source>
</evidence>
<keyword evidence="12" id="KW-1185">Reference proteome</keyword>
<dbReference type="CDD" id="cd18787">
    <property type="entry name" value="SF2_C_DEAD"/>
    <property type="match status" value="1"/>
</dbReference>
<keyword evidence="3 11" id="KW-0347">Helicase</keyword>
<feature type="region of interest" description="Disordered" evidence="7">
    <location>
        <begin position="398"/>
        <end position="479"/>
    </location>
</feature>
<protein>
    <submittedName>
        <fullName evidence="11">RNA helicase</fullName>
    </submittedName>
</protein>
<dbReference type="GO" id="GO:0003676">
    <property type="term" value="F:nucleic acid binding"/>
    <property type="evidence" value="ECO:0007669"/>
    <property type="project" value="InterPro"/>
</dbReference>
<evidence type="ECO:0000259" key="10">
    <source>
        <dbReference type="PROSITE" id="PS51195"/>
    </source>
</evidence>
<dbReference type="Gene3D" id="3.40.50.300">
    <property type="entry name" value="P-loop containing nucleotide triphosphate hydrolases"/>
    <property type="match status" value="2"/>
</dbReference>
<dbReference type="PANTHER" id="PTHR47959">
    <property type="entry name" value="ATP-DEPENDENT RNA HELICASE RHLE-RELATED"/>
    <property type="match status" value="1"/>
</dbReference>
<organism evidence="11 12">
    <name type="scientific">Corynebacterium phocae</name>
    <dbReference type="NCBI Taxonomy" id="161895"/>
    <lineage>
        <taxon>Bacteria</taxon>
        <taxon>Bacillati</taxon>
        <taxon>Actinomycetota</taxon>
        <taxon>Actinomycetes</taxon>
        <taxon>Mycobacteriales</taxon>
        <taxon>Corynebacteriaceae</taxon>
        <taxon>Corynebacterium</taxon>
    </lineage>
</organism>
<dbReference type="GO" id="GO:0005524">
    <property type="term" value="F:ATP binding"/>
    <property type="evidence" value="ECO:0007669"/>
    <property type="project" value="UniProtKB-KW"/>
</dbReference>
<dbReference type="STRING" id="161895.CPHO_06215"/>
<evidence type="ECO:0000256" key="3">
    <source>
        <dbReference type="ARBA" id="ARBA00022806"/>
    </source>
</evidence>
<dbReference type="InterPro" id="IPR014001">
    <property type="entry name" value="Helicase_ATP-bd"/>
</dbReference>
<dbReference type="CDD" id="cd00268">
    <property type="entry name" value="DEADc"/>
    <property type="match status" value="1"/>
</dbReference>
<evidence type="ECO:0000313" key="12">
    <source>
        <dbReference type="Proteomes" id="UP000185491"/>
    </source>
</evidence>
<dbReference type="InterPro" id="IPR001650">
    <property type="entry name" value="Helicase_C-like"/>
</dbReference>
<dbReference type="Pfam" id="PF00271">
    <property type="entry name" value="Helicase_C"/>
    <property type="match status" value="1"/>
</dbReference>
<name>A0A1L7D3Q0_9CORY</name>